<feature type="region of interest" description="Disordered" evidence="1">
    <location>
        <begin position="231"/>
        <end position="574"/>
    </location>
</feature>
<comment type="caution">
    <text evidence="3">The sequence shown here is derived from an EMBL/GenBank/DDBJ whole genome shotgun (WGS) entry which is preliminary data.</text>
</comment>
<feature type="compositionally biased region" description="Basic residues" evidence="1">
    <location>
        <begin position="501"/>
        <end position="510"/>
    </location>
</feature>
<dbReference type="Pfam" id="PF15624">
    <property type="entry name" value="Mif2_N"/>
    <property type="match status" value="1"/>
</dbReference>
<feature type="compositionally biased region" description="Acidic residues" evidence="1">
    <location>
        <begin position="248"/>
        <end position="264"/>
    </location>
</feature>
<feature type="compositionally biased region" description="Basic and acidic residues" evidence="1">
    <location>
        <begin position="176"/>
        <end position="188"/>
    </location>
</feature>
<feature type="compositionally biased region" description="Pro residues" evidence="1">
    <location>
        <begin position="22"/>
        <end position="31"/>
    </location>
</feature>
<evidence type="ECO:0000259" key="2">
    <source>
        <dbReference type="Pfam" id="PF15624"/>
    </source>
</evidence>
<feature type="compositionally biased region" description="Acidic residues" evidence="1">
    <location>
        <begin position="368"/>
        <end position="377"/>
    </location>
</feature>
<feature type="compositionally biased region" description="Polar residues" evidence="1">
    <location>
        <begin position="58"/>
        <end position="69"/>
    </location>
</feature>
<evidence type="ECO:0000256" key="1">
    <source>
        <dbReference type="SAM" id="MobiDB-lite"/>
    </source>
</evidence>
<keyword evidence="4" id="KW-1185">Reference proteome</keyword>
<feature type="compositionally biased region" description="Basic residues" evidence="1">
    <location>
        <begin position="442"/>
        <end position="452"/>
    </location>
</feature>
<feature type="compositionally biased region" description="Basic residues" evidence="1">
    <location>
        <begin position="383"/>
        <end position="393"/>
    </location>
</feature>
<feature type="compositionally biased region" description="Gly residues" evidence="1">
    <location>
        <begin position="39"/>
        <end position="53"/>
    </location>
</feature>
<accession>A0A2T6ZLX3</accession>
<gene>
    <name evidence="3" type="ORF">B9Z19DRAFT_251141</name>
</gene>
<protein>
    <recommendedName>
        <fullName evidence="2">Mif2 N-terminal domain-containing protein</fullName>
    </recommendedName>
</protein>
<feature type="compositionally biased region" description="Polar residues" evidence="1">
    <location>
        <begin position="398"/>
        <end position="407"/>
    </location>
</feature>
<feature type="domain" description="Mif2 N-terminal" evidence="2">
    <location>
        <begin position="2"/>
        <end position="131"/>
    </location>
</feature>
<dbReference type="AlphaFoldDB" id="A0A2T6ZLX3"/>
<evidence type="ECO:0000313" key="4">
    <source>
        <dbReference type="Proteomes" id="UP000244722"/>
    </source>
</evidence>
<feature type="compositionally biased region" description="Basic and acidic residues" evidence="1">
    <location>
        <begin position="415"/>
        <end position="424"/>
    </location>
</feature>
<dbReference type="STRING" id="42251.A0A2T6ZLX3"/>
<feature type="region of interest" description="Disordered" evidence="1">
    <location>
        <begin position="1"/>
        <end position="203"/>
    </location>
</feature>
<dbReference type="InterPro" id="IPR028929">
    <property type="entry name" value="Mif2_N"/>
</dbReference>
<proteinExistence type="predicted"/>
<evidence type="ECO:0000313" key="3">
    <source>
        <dbReference type="EMBL" id="PUU76490.1"/>
    </source>
</evidence>
<feature type="compositionally biased region" description="Low complexity" evidence="1">
    <location>
        <begin position="166"/>
        <end position="175"/>
    </location>
</feature>
<dbReference type="Proteomes" id="UP000244722">
    <property type="component" value="Unassembled WGS sequence"/>
</dbReference>
<dbReference type="EMBL" id="NESQ01000187">
    <property type="protein sequence ID" value="PUU76490.1"/>
    <property type="molecule type" value="Genomic_DNA"/>
</dbReference>
<feature type="compositionally biased region" description="Low complexity" evidence="1">
    <location>
        <begin position="468"/>
        <end position="490"/>
    </location>
</feature>
<name>A0A2T6ZLX3_TUBBO</name>
<feature type="compositionally biased region" description="Acidic residues" evidence="1">
    <location>
        <begin position="297"/>
        <end position="311"/>
    </location>
</feature>
<organism evidence="3 4">
    <name type="scientific">Tuber borchii</name>
    <name type="common">White truffle</name>
    <dbReference type="NCBI Taxonomy" id="42251"/>
    <lineage>
        <taxon>Eukaryota</taxon>
        <taxon>Fungi</taxon>
        <taxon>Dikarya</taxon>
        <taxon>Ascomycota</taxon>
        <taxon>Pezizomycotina</taxon>
        <taxon>Pezizomycetes</taxon>
        <taxon>Pezizales</taxon>
        <taxon>Tuberaceae</taxon>
        <taxon>Tuber</taxon>
    </lineage>
</organism>
<reference evidence="3 4" key="1">
    <citation type="submission" date="2017-04" db="EMBL/GenBank/DDBJ databases">
        <title>Draft genome sequence of Tuber borchii Vittad., a whitish edible truffle.</title>
        <authorList>
            <consortium name="DOE Joint Genome Institute"/>
            <person name="Murat C."/>
            <person name="Kuo A."/>
            <person name="Barry K.W."/>
            <person name="Clum A."/>
            <person name="Dockter R.B."/>
            <person name="Fauchery L."/>
            <person name="Iotti M."/>
            <person name="Kohler A."/>
            <person name="Labutti K."/>
            <person name="Lindquist E.A."/>
            <person name="Lipzen A."/>
            <person name="Ohm R.A."/>
            <person name="Wang M."/>
            <person name="Grigoriev I.V."/>
            <person name="Zambonelli A."/>
            <person name="Martin F.M."/>
        </authorList>
    </citation>
    <scope>NUCLEOTIDE SEQUENCE [LARGE SCALE GENOMIC DNA]</scope>
    <source>
        <strain evidence="3 4">Tbo3840</strain>
    </source>
</reference>
<sequence length="574" mass="61272">MVKDTGQRNAFGMEHMDAFFSPDPPAPPPNMHPGEKGKANGGGSRSEGEGVTGMTGDKTISSGTMDIVTSSAPQPPSSSASSVRRLTSLPPRARSPRRTNLGTPARRASSVGFSSPDKPSPLRPANRKLDFGNSGTAGDKEASPRLLNQPAKRVSMSPARKEVHRAPSSSSSAAVKEPEKKKEPEVARAKPKTKQKQAMPKVVEETVIQDSQLTPPVAAVKKKRGLLMQGKKSGLVAEGGKKKAFSLQDDEDTEDDDENGDVEMSDGGIDNGLDSAVNLGGQEERHPIEEEVSQILGDEDTVMTDGEEEDVQVAPVKKGKGKAKEVAKQKAAAPLPGKKAKSIPPAKKTQARAEVGGKADGKTQSQDGESEESESGEEAVKPAKAKAAPRGKGRALATASQPETVQPSKAKASAKAKEKARPQVEEVSSDSEPEVQAPKPRAAPRGRSRAKAHAQEPELEPEPGEVQAPKSKAAANGKAKASAKVAQAQQDGSELKTPRAQWRHHHRRKRTPELRERAEQGPQHLPAKTKLMNNRREKMILPPLPRRSLGQLQEPKYPLPKSPRRNPLQGLEAP</sequence>